<dbReference type="InParanoid" id="D4H8W4"/>
<evidence type="ECO:0000313" key="2">
    <source>
        <dbReference type="EMBL" id="ADD68463.1"/>
    </source>
</evidence>
<proteinExistence type="predicted"/>
<dbReference type="Proteomes" id="UP000002012">
    <property type="component" value="Chromosome"/>
</dbReference>
<dbReference type="PaxDb" id="522772-Dacet_1699"/>
<accession>D4H8W4</accession>
<dbReference type="KEGG" id="dap:Dacet_1699"/>
<dbReference type="OrthoDB" id="9809418at2"/>
<reference evidence="2 3" key="1">
    <citation type="journal article" date="2010" name="Stand. Genomic Sci.">
        <title>Complete genome sequence of Denitrovibrio acetiphilus type strain (N2460).</title>
        <authorList>
            <person name="Kiss H."/>
            <person name="Lang E."/>
            <person name="Lapidus A."/>
            <person name="Copeland A."/>
            <person name="Nolan M."/>
            <person name="Glavina Del Rio T."/>
            <person name="Chen F."/>
            <person name="Lucas S."/>
            <person name="Tice H."/>
            <person name="Cheng J.F."/>
            <person name="Han C."/>
            <person name="Goodwin L."/>
            <person name="Pitluck S."/>
            <person name="Liolios K."/>
            <person name="Pati A."/>
            <person name="Ivanova N."/>
            <person name="Mavromatis K."/>
            <person name="Chen A."/>
            <person name="Palaniappan K."/>
            <person name="Land M."/>
            <person name="Hauser L."/>
            <person name="Chang Y.J."/>
            <person name="Jeffries C.D."/>
            <person name="Detter J.C."/>
            <person name="Brettin T."/>
            <person name="Spring S."/>
            <person name="Rohde M."/>
            <person name="Goker M."/>
            <person name="Woyke T."/>
            <person name="Bristow J."/>
            <person name="Eisen J.A."/>
            <person name="Markowitz V."/>
            <person name="Hugenholtz P."/>
            <person name="Kyrpides N.C."/>
            <person name="Klenk H.P."/>
        </authorList>
    </citation>
    <scope>NUCLEOTIDE SEQUENCE [LARGE SCALE GENOMIC DNA]</scope>
    <source>
        <strain evidence="3">DSM 12809 / NBRC 114555 / N2460</strain>
    </source>
</reference>
<dbReference type="RefSeq" id="WP_013010974.1">
    <property type="nucleotide sequence ID" value="NC_013943.1"/>
</dbReference>
<dbReference type="EMBL" id="CP001968">
    <property type="protein sequence ID" value="ADD68463.1"/>
    <property type="molecule type" value="Genomic_DNA"/>
</dbReference>
<dbReference type="AlphaFoldDB" id="D4H8W4"/>
<organism evidence="2 3">
    <name type="scientific">Denitrovibrio acetiphilus (strain DSM 12809 / NBRC 114555 / N2460)</name>
    <dbReference type="NCBI Taxonomy" id="522772"/>
    <lineage>
        <taxon>Bacteria</taxon>
        <taxon>Pseudomonadati</taxon>
        <taxon>Deferribacterota</taxon>
        <taxon>Deferribacteres</taxon>
        <taxon>Deferribacterales</taxon>
        <taxon>Geovibrionaceae</taxon>
        <taxon>Denitrovibrio</taxon>
    </lineage>
</organism>
<keyword evidence="3" id="KW-1185">Reference proteome</keyword>
<protein>
    <recommendedName>
        <fullName evidence="4">Polyhydroxyalkanoate synthesis regulator phasin</fullName>
    </recommendedName>
</protein>
<evidence type="ECO:0000256" key="1">
    <source>
        <dbReference type="SAM" id="Coils"/>
    </source>
</evidence>
<name>D4H8W4_DENA2</name>
<dbReference type="STRING" id="522772.Dacet_1699"/>
<sequence length="91" mass="10500">MSEIKELFYLGIGTAMLAKEKIEEEAKELMEKGKMSKAERDEFIEKAKSKAKEEEKEFQDKLKNIVKEVMSDMGLATKDDIAELKELLKNK</sequence>
<evidence type="ECO:0000313" key="3">
    <source>
        <dbReference type="Proteomes" id="UP000002012"/>
    </source>
</evidence>
<dbReference type="HOGENOM" id="CLU_131526_3_1_0"/>
<keyword evidence="1" id="KW-0175">Coiled coil</keyword>
<feature type="coiled-coil region" evidence="1">
    <location>
        <begin position="12"/>
        <end position="68"/>
    </location>
</feature>
<evidence type="ECO:0008006" key="4">
    <source>
        <dbReference type="Google" id="ProtNLM"/>
    </source>
</evidence>
<gene>
    <name evidence="2" type="ordered locus">Dacet_1699</name>
</gene>
<dbReference type="eggNOG" id="COG3937">
    <property type="taxonomic scope" value="Bacteria"/>
</dbReference>